<feature type="region of interest" description="Disordered" evidence="1">
    <location>
        <begin position="1"/>
        <end position="22"/>
    </location>
</feature>
<dbReference type="RefSeq" id="WP_162549473.1">
    <property type="nucleotide sequence ID" value="NZ_AP017372.2"/>
</dbReference>
<gene>
    <name evidence="3" type="ORF">HH1059_18870</name>
</gene>
<dbReference type="AlphaFoldDB" id="A0A0X8XAN6"/>
<dbReference type="InterPro" id="IPR017739">
    <property type="entry name" value="T6SS-assoc_VCA0119"/>
</dbReference>
<accession>A0A0X8XAN6</accession>
<feature type="domain" description="ImpA N-terminal" evidence="2">
    <location>
        <begin position="51"/>
        <end position="145"/>
    </location>
</feature>
<proteinExistence type="predicted"/>
<evidence type="ECO:0000313" key="3">
    <source>
        <dbReference type="EMBL" id="BAU58575.1"/>
    </source>
</evidence>
<dbReference type="KEGG" id="hhk:HH1059_18870"/>
<evidence type="ECO:0000313" key="4">
    <source>
        <dbReference type="Proteomes" id="UP000218890"/>
    </source>
</evidence>
<reference evidence="3" key="1">
    <citation type="submission" date="2016-02" db="EMBL/GenBank/DDBJ databases">
        <title>Halorhodospira halochloris DSM-1059 complete genome, version 2.</title>
        <authorList>
            <person name="Tsukatani Y."/>
        </authorList>
    </citation>
    <scope>NUCLEOTIDE SEQUENCE</scope>
    <source>
        <strain evidence="3">DSM 1059</strain>
    </source>
</reference>
<evidence type="ECO:0000259" key="2">
    <source>
        <dbReference type="Pfam" id="PF06812"/>
    </source>
</evidence>
<dbReference type="PANTHER" id="PTHR37024">
    <property type="entry name" value="TYPE VI SECRETION SYSTEM DUF2094 AND IMPA-RELATED DOMAIN PROTEIN"/>
    <property type="match status" value="1"/>
</dbReference>
<keyword evidence="4" id="KW-1185">Reference proteome</keyword>
<name>A0A0X8XAN6_HALHR</name>
<dbReference type="InterPro" id="IPR010657">
    <property type="entry name" value="ImpA_N"/>
</dbReference>
<feature type="compositionally biased region" description="Polar residues" evidence="1">
    <location>
        <begin position="1"/>
        <end position="19"/>
    </location>
</feature>
<sequence>MEALNQFENMATPDQSSEDFGSIDHPLGLPRSVLLDLPSDIRTGEADQQSSDPKYGIRFARLSDEVQKLGSTDFDLISRLSVELLEVEGKDLRVLGFLCLSELHERGISGFAVALEAVAGIIEEHSEALFPRREQGRRSAIEWLNNQRIVAFVKRYSADCAITDLERALNQLDRLDVALGLLFAEPPALRNLREFMQVNLRERQATNQHQQSVAEGSADYLVSSDSARSGAPNKGSSPDRDKNGLAGVAAESKVTSERDLSKHLRSVLDYLRSENDLMRMVALSRCWKWAGLLFVTVKYGRIGVEPPRGQAIRSIKNKLQQGNNWHEVIAACESAFLEPGGHLCLDIQVWEERAAMELGMDYLAKRIRSETKELIERIPELPGLSFVDGSPLLSAENRDWINALVNGDDEDGNKICNPNVAVPRKSFKEYISEAKNALSLRDLEGEITSNSYNRGLEGRAHGGHGSTYCFSKDQAKVSVEFIIDL</sequence>
<dbReference type="Proteomes" id="UP000218890">
    <property type="component" value="Chromosome"/>
</dbReference>
<feature type="region of interest" description="Disordered" evidence="1">
    <location>
        <begin position="223"/>
        <end position="245"/>
    </location>
</feature>
<dbReference type="Pfam" id="PF06812">
    <property type="entry name" value="ImpA_N"/>
    <property type="match status" value="1"/>
</dbReference>
<dbReference type="Pfam" id="PF16989">
    <property type="entry name" value="T6SS_VasJ"/>
    <property type="match status" value="1"/>
</dbReference>
<evidence type="ECO:0000256" key="1">
    <source>
        <dbReference type="SAM" id="MobiDB-lite"/>
    </source>
</evidence>
<protein>
    <submittedName>
        <fullName evidence="3">Uncharacterized protein ImpA</fullName>
    </submittedName>
</protein>
<dbReference type="EMBL" id="AP017372">
    <property type="protein sequence ID" value="BAU58575.1"/>
    <property type="molecule type" value="Genomic_DNA"/>
</dbReference>
<organism evidence="3 4">
    <name type="scientific">Halorhodospira halochloris</name>
    <name type="common">Ectothiorhodospira halochloris</name>
    <dbReference type="NCBI Taxonomy" id="1052"/>
    <lineage>
        <taxon>Bacteria</taxon>
        <taxon>Pseudomonadati</taxon>
        <taxon>Pseudomonadota</taxon>
        <taxon>Gammaproteobacteria</taxon>
        <taxon>Chromatiales</taxon>
        <taxon>Ectothiorhodospiraceae</taxon>
        <taxon>Halorhodospira</taxon>
    </lineage>
</organism>
<dbReference type="PANTHER" id="PTHR37024:SF5">
    <property type="entry name" value="IMPA N-TERMINAL DOMAIN-CONTAINING PROTEIN"/>
    <property type="match status" value="1"/>
</dbReference>